<dbReference type="Gene3D" id="3.20.20.150">
    <property type="entry name" value="Divalent-metal-dependent TIM barrel enzymes"/>
    <property type="match status" value="1"/>
</dbReference>
<dbReference type="InterPro" id="IPR036237">
    <property type="entry name" value="Xyl_isomerase-like_sf"/>
</dbReference>
<accession>A0A0F9VX99</accession>
<dbReference type="InterPro" id="IPR013022">
    <property type="entry name" value="Xyl_isomerase-like_TIM-brl"/>
</dbReference>
<evidence type="ECO:0000313" key="2">
    <source>
        <dbReference type="EMBL" id="KKN70323.1"/>
    </source>
</evidence>
<organism evidence="2">
    <name type="scientific">marine sediment metagenome</name>
    <dbReference type="NCBI Taxonomy" id="412755"/>
    <lineage>
        <taxon>unclassified sequences</taxon>
        <taxon>metagenomes</taxon>
        <taxon>ecological metagenomes</taxon>
    </lineage>
</organism>
<name>A0A0F9VX99_9ZZZZ</name>
<dbReference type="AlphaFoldDB" id="A0A0F9VX99"/>
<dbReference type="PANTHER" id="PTHR12110:SF53">
    <property type="entry name" value="BLR5974 PROTEIN"/>
    <property type="match status" value="1"/>
</dbReference>
<dbReference type="Pfam" id="PF01261">
    <property type="entry name" value="AP_endonuc_2"/>
    <property type="match status" value="1"/>
</dbReference>
<proteinExistence type="predicted"/>
<evidence type="ECO:0000259" key="1">
    <source>
        <dbReference type="Pfam" id="PF01261"/>
    </source>
</evidence>
<dbReference type="InterPro" id="IPR050312">
    <property type="entry name" value="IolE/XylAMocC-like"/>
</dbReference>
<comment type="caution">
    <text evidence="2">The sequence shown here is derived from an EMBL/GenBank/DDBJ whole genome shotgun (WGS) entry which is preliminary data.</text>
</comment>
<dbReference type="PANTHER" id="PTHR12110">
    <property type="entry name" value="HYDROXYPYRUVATE ISOMERASE"/>
    <property type="match status" value="1"/>
</dbReference>
<dbReference type="EMBL" id="LAZR01000405">
    <property type="protein sequence ID" value="KKN70323.1"/>
    <property type="molecule type" value="Genomic_DNA"/>
</dbReference>
<feature type="domain" description="Xylose isomerase-like TIM barrel" evidence="1">
    <location>
        <begin position="84"/>
        <end position="237"/>
    </location>
</feature>
<protein>
    <recommendedName>
        <fullName evidence="1">Xylose isomerase-like TIM barrel domain-containing protein</fullName>
    </recommendedName>
</protein>
<sequence>MSELIDRLVASPCCNPEMSLDDALGAYSKLGFKKFEVFTTWCGSAFDVGGDPAFYLDKGEEFDLQFTSLHLPGVDEDGDIGPAIQGAKFAEAIGCPVVLFSAASREIYVEAGRAFLDAAADINVTPIIQNHFHAPICTLDDYREVLGGLDDPRMKICLEVGHFHSAGVSWREGFDLLGETIALVHIKDQVGPQSVPFGSGEIDLPGLFSHMKSVGYTGDYVVEMEVADTENTLQYLAGAIEYLQTNCEV</sequence>
<dbReference type="SUPFAM" id="SSF51658">
    <property type="entry name" value="Xylose isomerase-like"/>
    <property type="match status" value="1"/>
</dbReference>
<reference evidence="2" key="1">
    <citation type="journal article" date="2015" name="Nature">
        <title>Complex archaea that bridge the gap between prokaryotes and eukaryotes.</title>
        <authorList>
            <person name="Spang A."/>
            <person name="Saw J.H."/>
            <person name="Jorgensen S.L."/>
            <person name="Zaremba-Niedzwiedzka K."/>
            <person name="Martijn J."/>
            <person name="Lind A.E."/>
            <person name="van Eijk R."/>
            <person name="Schleper C."/>
            <person name="Guy L."/>
            <person name="Ettema T.J."/>
        </authorList>
    </citation>
    <scope>NUCLEOTIDE SEQUENCE</scope>
</reference>
<gene>
    <name evidence="2" type="ORF">LCGC14_0431890</name>
</gene>